<evidence type="ECO:0000256" key="8">
    <source>
        <dbReference type="ARBA" id="ARBA00031671"/>
    </source>
</evidence>
<keyword evidence="17" id="KW-1185">Reference proteome</keyword>
<evidence type="ECO:0000256" key="14">
    <source>
        <dbReference type="RuleBase" id="RU004182"/>
    </source>
</evidence>
<dbReference type="InterPro" id="IPR005101">
    <property type="entry name" value="Cryptochr/Photolyase_FAD-bd"/>
</dbReference>
<dbReference type="Gene3D" id="1.25.40.80">
    <property type="match status" value="1"/>
</dbReference>
<dbReference type="NCBIfam" id="NF007955">
    <property type="entry name" value="PRK10674.1"/>
    <property type="match status" value="1"/>
</dbReference>
<evidence type="ECO:0000256" key="4">
    <source>
        <dbReference type="ARBA" id="ARBA00014046"/>
    </source>
</evidence>
<evidence type="ECO:0000256" key="1">
    <source>
        <dbReference type="ARBA" id="ARBA00001932"/>
    </source>
</evidence>
<evidence type="ECO:0000256" key="5">
    <source>
        <dbReference type="ARBA" id="ARBA00022630"/>
    </source>
</evidence>
<protein>
    <recommendedName>
        <fullName evidence="4">Deoxyribodipyrimidine photo-lyase</fullName>
        <ecNumber evidence="3">4.1.99.3</ecNumber>
    </recommendedName>
    <alternativeName>
        <fullName evidence="8">DNA photolyase</fullName>
    </alternativeName>
    <alternativeName>
        <fullName evidence="11">Photoreactivating enzyme</fullName>
    </alternativeName>
</protein>
<feature type="binding site" evidence="12">
    <location>
        <begin position="383"/>
        <end position="385"/>
    </location>
    <ligand>
        <name>FAD</name>
        <dbReference type="ChEBI" id="CHEBI:57692"/>
    </ligand>
</feature>
<reference evidence="16 17" key="1">
    <citation type="submission" date="2018-09" db="EMBL/GenBank/DDBJ databases">
        <authorList>
            <person name="Wang Z."/>
        </authorList>
    </citation>
    <scope>NUCLEOTIDE SEQUENCE [LARGE SCALE GENOMIC DNA]</scope>
    <source>
        <strain evidence="16 17">ALS 81</strain>
    </source>
</reference>
<dbReference type="GO" id="GO:0003904">
    <property type="term" value="F:deoxyribodipyrimidine photo-lyase activity"/>
    <property type="evidence" value="ECO:0007669"/>
    <property type="project" value="UniProtKB-EC"/>
</dbReference>
<evidence type="ECO:0000256" key="2">
    <source>
        <dbReference type="ARBA" id="ARBA00005862"/>
    </source>
</evidence>
<dbReference type="GO" id="GO:0000719">
    <property type="term" value="P:photoreactive repair"/>
    <property type="evidence" value="ECO:0007669"/>
    <property type="project" value="UniProtKB-ARBA"/>
</dbReference>
<comment type="function">
    <text evidence="10">Involved in repair of UV radiation-induced DNA damage. Catalyzes the light-dependent monomerization (300-600 nm) of cyclobutyl pyrimidine dimers (in cis-syn configuration), which are formed between adjacent bases on the same DNA strand upon exposure to ultraviolet radiation.</text>
</comment>
<dbReference type="Proteomes" id="UP000286482">
    <property type="component" value="Unassembled WGS sequence"/>
</dbReference>
<evidence type="ECO:0000256" key="6">
    <source>
        <dbReference type="ARBA" id="ARBA00022827"/>
    </source>
</evidence>
<comment type="caution">
    <text evidence="16">The sequence shown here is derived from an EMBL/GenBank/DDBJ whole genome shotgun (WGS) entry which is preliminary data.</text>
</comment>
<dbReference type="PROSITE" id="PS00394">
    <property type="entry name" value="DNA_PHOTOLYASES_1_1"/>
    <property type="match status" value="1"/>
</dbReference>
<dbReference type="InterPro" id="IPR006050">
    <property type="entry name" value="DNA_photolyase_N"/>
</dbReference>
<dbReference type="Pfam" id="PF00875">
    <property type="entry name" value="DNA_photolyase"/>
    <property type="match status" value="1"/>
</dbReference>
<dbReference type="GO" id="GO:0009416">
    <property type="term" value="P:response to light stimulus"/>
    <property type="evidence" value="ECO:0007669"/>
    <property type="project" value="TreeGrafter"/>
</dbReference>
<dbReference type="EC" id="4.1.99.3" evidence="3"/>
<evidence type="ECO:0000256" key="11">
    <source>
        <dbReference type="ARBA" id="ARBA00083107"/>
    </source>
</evidence>
<dbReference type="GO" id="GO:0003677">
    <property type="term" value="F:DNA binding"/>
    <property type="evidence" value="ECO:0007669"/>
    <property type="project" value="TreeGrafter"/>
</dbReference>
<dbReference type="PANTHER" id="PTHR11455">
    <property type="entry name" value="CRYPTOCHROME"/>
    <property type="match status" value="1"/>
</dbReference>
<evidence type="ECO:0000256" key="10">
    <source>
        <dbReference type="ARBA" id="ARBA00059220"/>
    </source>
</evidence>
<sequence length="478" mass="54547">MSLLLWFRNDLRLDDHQALQAMLERSKAENLSCRAVFISTPKQWQGHNIAGIKLELIEAQLNHLARSLGELGIPFEVLAGSDFNSQPQLLKNYCDRYQIQGIYASVEPEINEIKRDQAVTNVGLSLTLCQGHCILPTGSVLNQQGHMFKRFTPFKKVWLEHVKLETWCCFSPFNQPVQHAPALSNSEVNLGLPEHEQGAIDCTIWPSGDGKILQLAHDFIQTRASHYHQERDIPSLDSTSKLSAYLAIGAISPRRLLNMLLQHDPLLFEAHDEGHDEGQQAWLNEIIWREFYRHLIVAYAHLCKGQNFVSNANRIAWRNSPDLFEAWCQGKTGYPLVDAAMRQLLATGWMHNRLRMVVASFLTKHLLVDWRHGERFFMRHLIDGDLAANNGGWQWAASTGCDAQPYFRIFNPIRQSERFDPHGHFIRKWVKELKDIEGKAIHFPNKGLGLGDYPSAIVDHAQARKLALEEFSVISNKS</sequence>
<feature type="site" description="Electron transfer via tryptophanyl radical" evidence="13">
    <location>
        <position position="317"/>
    </location>
</feature>
<feature type="binding site" evidence="12">
    <location>
        <position position="282"/>
    </location>
    <ligand>
        <name>FAD</name>
        <dbReference type="ChEBI" id="CHEBI:57692"/>
    </ligand>
</feature>
<keyword evidence="7 14" id="KW-0157">Chromophore</keyword>
<dbReference type="GO" id="GO:0071949">
    <property type="term" value="F:FAD binding"/>
    <property type="evidence" value="ECO:0007669"/>
    <property type="project" value="TreeGrafter"/>
</dbReference>
<feature type="binding site" evidence="12">
    <location>
        <begin position="239"/>
        <end position="243"/>
    </location>
    <ligand>
        <name>FAD</name>
        <dbReference type="ChEBI" id="CHEBI:57692"/>
    </ligand>
</feature>
<feature type="binding site" evidence="12">
    <location>
        <position position="227"/>
    </location>
    <ligand>
        <name>FAD</name>
        <dbReference type="ChEBI" id="CHEBI:57692"/>
    </ligand>
</feature>
<evidence type="ECO:0000256" key="13">
    <source>
        <dbReference type="PIRSR" id="PIRSR602081-2"/>
    </source>
</evidence>
<organism evidence="16 17">
    <name type="scientific">Alginatibacterium sediminis</name>
    <dbReference type="NCBI Taxonomy" id="2164068"/>
    <lineage>
        <taxon>Bacteria</taxon>
        <taxon>Pseudomonadati</taxon>
        <taxon>Pseudomonadota</taxon>
        <taxon>Gammaproteobacteria</taxon>
        <taxon>Alteromonadales</taxon>
        <taxon>Alteromonadaceae</taxon>
        <taxon>Alginatibacterium</taxon>
    </lineage>
</organism>
<comment type="similarity">
    <text evidence="2">Belongs to the DNA photolyase class-1 family.</text>
</comment>
<dbReference type="InterPro" id="IPR018394">
    <property type="entry name" value="DNA_photolyase_1_CS_C"/>
</dbReference>
<evidence type="ECO:0000256" key="12">
    <source>
        <dbReference type="PIRSR" id="PIRSR602081-1"/>
    </source>
</evidence>
<dbReference type="Pfam" id="PF03441">
    <property type="entry name" value="FAD_binding_7"/>
    <property type="match status" value="1"/>
</dbReference>
<comment type="similarity">
    <text evidence="14">Belongs to the DNA photolyase family.</text>
</comment>
<evidence type="ECO:0000259" key="15">
    <source>
        <dbReference type="PROSITE" id="PS51645"/>
    </source>
</evidence>
<accession>A0A420E8K2</accession>
<dbReference type="AlphaFoldDB" id="A0A420E8K2"/>
<comment type="catalytic activity">
    <reaction evidence="9">
        <text>cyclobutadipyrimidine (in DNA) = 2 pyrimidine residues (in DNA).</text>
        <dbReference type="EC" id="4.1.99.3"/>
    </reaction>
</comment>
<keyword evidence="16" id="KW-0456">Lyase</keyword>
<dbReference type="InterPro" id="IPR014729">
    <property type="entry name" value="Rossmann-like_a/b/a_fold"/>
</dbReference>
<keyword evidence="6 12" id="KW-0274">FAD</keyword>
<name>A0A420E8K2_9ALTE</name>
<dbReference type="PANTHER" id="PTHR11455:SF9">
    <property type="entry name" value="CRYPTOCHROME CIRCADIAN CLOCK 5 ISOFORM X1"/>
    <property type="match status" value="1"/>
</dbReference>
<dbReference type="InterPro" id="IPR002081">
    <property type="entry name" value="Cryptochrome/DNA_photolyase_1"/>
</dbReference>
<comment type="cofactor">
    <cofactor evidence="12">
        <name>FAD</name>
        <dbReference type="ChEBI" id="CHEBI:57692"/>
    </cofactor>
    <text evidence="12">Binds 1 FAD per subunit.</text>
</comment>
<dbReference type="Gene3D" id="3.40.50.620">
    <property type="entry name" value="HUPs"/>
    <property type="match status" value="1"/>
</dbReference>
<dbReference type="PRINTS" id="PR00147">
    <property type="entry name" value="DNAPHOTLYASE"/>
</dbReference>
<evidence type="ECO:0000256" key="9">
    <source>
        <dbReference type="ARBA" id="ARBA00033999"/>
    </source>
</evidence>
<keyword evidence="5 12" id="KW-0285">Flavoprotein</keyword>
<dbReference type="Gene3D" id="1.10.579.10">
    <property type="entry name" value="DNA Cyclobutane Dipyrimidine Photolyase, subunit A, domain 3"/>
    <property type="match status" value="1"/>
</dbReference>
<evidence type="ECO:0000256" key="7">
    <source>
        <dbReference type="ARBA" id="ARBA00022991"/>
    </source>
</evidence>
<dbReference type="SUPFAM" id="SSF48173">
    <property type="entry name" value="Cryptochrome/photolyase FAD-binding domain"/>
    <property type="match status" value="1"/>
</dbReference>
<feature type="site" description="Electron transfer via tryptophanyl radical" evidence="13">
    <location>
        <position position="370"/>
    </location>
</feature>
<gene>
    <name evidence="16" type="ORF">DBZ36_15105</name>
</gene>
<evidence type="ECO:0000313" key="17">
    <source>
        <dbReference type="Proteomes" id="UP000286482"/>
    </source>
</evidence>
<dbReference type="OrthoDB" id="9772484at2"/>
<dbReference type="PROSITE" id="PS00691">
    <property type="entry name" value="DNA_PHOTOLYASES_1_2"/>
    <property type="match status" value="1"/>
</dbReference>
<dbReference type="FunFam" id="1.10.579.10:FF:000003">
    <property type="entry name" value="Deoxyribodipyrimidine photo-lyase"/>
    <property type="match status" value="1"/>
</dbReference>
<dbReference type="InterPro" id="IPR036134">
    <property type="entry name" value="Crypto/Photolyase_FAD-like_sf"/>
</dbReference>
<comment type="cofactor">
    <cofactor evidence="1">
        <name>(6R)-5,10-methylene-5,6,7,8-tetrahydrofolate</name>
        <dbReference type="ChEBI" id="CHEBI:15636"/>
    </cofactor>
</comment>
<dbReference type="InterPro" id="IPR036155">
    <property type="entry name" value="Crypto/Photolyase_N_sf"/>
</dbReference>
<proteinExistence type="inferred from homology"/>
<dbReference type="EMBL" id="RAQO01000008">
    <property type="protein sequence ID" value="RKF15707.1"/>
    <property type="molecule type" value="Genomic_DNA"/>
</dbReference>
<dbReference type="RefSeq" id="WP_120355793.1">
    <property type="nucleotide sequence ID" value="NZ_RAQO01000008.1"/>
</dbReference>
<feature type="domain" description="Photolyase/cryptochrome alpha/beta" evidence="15">
    <location>
        <begin position="1"/>
        <end position="134"/>
    </location>
</feature>
<feature type="binding site" evidence="12">
    <location>
        <begin position="285"/>
        <end position="292"/>
    </location>
    <ligand>
        <name>FAD</name>
        <dbReference type="ChEBI" id="CHEBI:57692"/>
    </ligand>
</feature>
<evidence type="ECO:0000256" key="3">
    <source>
        <dbReference type="ARBA" id="ARBA00013149"/>
    </source>
</evidence>
<feature type="site" description="Electron transfer via tryptophanyl radical" evidence="13">
    <location>
        <position position="393"/>
    </location>
</feature>
<dbReference type="PROSITE" id="PS51645">
    <property type="entry name" value="PHR_CRY_ALPHA_BETA"/>
    <property type="match status" value="1"/>
</dbReference>
<dbReference type="SUPFAM" id="SSF52425">
    <property type="entry name" value="Cryptochrome/photolyase, N-terminal domain"/>
    <property type="match status" value="1"/>
</dbReference>
<evidence type="ECO:0000313" key="16">
    <source>
        <dbReference type="EMBL" id="RKF15707.1"/>
    </source>
</evidence>